<gene>
    <name evidence="2" type="ORF">PV662_09405</name>
</gene>
<dbReference type="PANTHER" id="PTHR30006">
    <property type="entry name" value="THIAMINE-BINDING PERIPLASMIC PROTEIN-RELATED"/>
    <property type="match status" value="1"/>
</dbReference>
<evidence type="ECO:0000256" key="1">
    <source>
        <dbReference type="ARBA" id="ARBA00022729"/>
    </source>
</evidence>
<dbReference type="Gene3D" id="3.40.190.10">
    <property type="entry name" value="Periplasmic binding protein-like II"/>
    <property type="match status" value="2"/>
</dbReference>
<dbReference type="Proteomes" id="UP001271274">
    <property type="component" value="Unassembled WGS sequence"/>
</dbReference>
<accession>A0ABU4ND06</accession>
<dbReference type="InterPro" id="IPR006059">
    <property type="entry name" value="SBP"/>
</dbReference>
<comment type="caution">
    <text evidence="2">The sequence shown here is derived from an EMBL/GenBank/DDBJ whole genome shotgun (WGS) entry which is preliminary data.</text>
</comment>
<dbReference type="RefSeq" id="WP_046704076.1">
    <property type="nucleotide sequence ID" value="NZ_JARAUR010000132.1"/>
</dbReference>
<proteinExistence type="predicted"/>
<organism evidence="2 3">
    <name type="scientific">Streptomyces europaeiscabiei</name>
    <dbReference type="NCBI Taxonomy" id="146819"/>
    <lineage>
        <taxon>Bacteria</taxon>
        <taxon>Bacillati</taxon>
        <taxon>Actinomycetota</taxon>
        <taxon>Actinomycetes</taxon>
        <taxon>Kitasatosporales</taxon>
        <taxon>Streptomycetaceae</taxon>
        <taxon>Streptomyces</taxon>
    </lineage>
</organism>
<evidence type="ECO:0000313" key="2">
    <source>
        <dbReference type="EMBL" id="MDX3699972.1"/>
    </source>
</evidence>
<keyword evidence="3" id="KW-1185">Reference proteome</keyword>
<sequence length="402" mass="43039">MARSSHVGTGHTIGPVIGPASVYRRPVRRPLAAAFAATLALGTLGACGGGDADAPKVAENKISAGQVPDYYPADYADLIAAAEKEGGKLTVYSNLGDENMAPIVRDFKKKYDFIKTVSVNELDSDELFQKTLSENAAGSSPADVLISSAATAWADFSAREDTVLEYKSPELEELGESAELLPSVYSMSQDPMTIAYNTSLMETPPTSLTDFAKIVTSDEDKYKNKVTVRDPEGSFGFTVTRALTEGNPESWEDLEKILPLTRPETSSGTQLEKIVAGEYTAGFLISASPAYPVVEDSAGLVKIVFPKDGTVVLPRGLGIAAEAPHPATSKLFLDFALSDEGQRAVAEGGLASYREGVKGEGLHTYQEVVDAVGEENIIHVEYEPVSKDDSEAWLERFDGLRK</sequence>
<reference evidence="2 3" key="1">
    <citation type="journal article" date="2023" name="Microb. Genom.">
        <title>Mesoterricola silvestris gen. nov., sp. nov., Mesoterricola sediminis sp. nov., Geothrix oryzae sp. nov., Geothrix edaphica sp. nov., Geothrix rubra sp. nov., and Geothrix limicola sp. nov., six novel members of Acidobacteriota isolated from soils.</title>
        <authorList>
            <person name="Weisberg A.J."/>
            <person name="Pearce E."/>
            <person name="Kramer C.G."/>
            <person name="Chang J.H."/>
            <person name="Clarke C.R."/>
        </authorList>
    </citation>
    <scope>NUCLEOTIDE SEQUENCE [LARGE SCALE GENOMIC DNA]</scope>
    <source>
        <strain evidence="2 3">ID09-01A</strain>
    </source>
</reference>
<dbReference type="PANTHER" id="PTHR30006:SF25">
    <property type="entry name" value="PHOSPHOGLYCERATE TRANSPORT REGULATORY PROTEIN PGTC"/>
    <property type="match status" value="1"/>
</dbReference>
<keyword evidence="1" id="KW-0732">Signal</keyword>
<evidence type="ECO:0000313" key="3">
    <source>
        <dbReference type="Proteomes" id="UP001271274"/>
    </source>
</evidence>
<protein>
    <submittedName>
        <fullName evidence="2">Extracellular solute-binding protein</fullName>
    </submittedName>
</protein>
<name>A0ABU4ND06_9ACTN</name>
<dbReference type="Pfam" id="PF13416">
    <property type="entry name" value="SBP_bac_8"/>
    <property type="match status" value="1"/>
</dbReference>
<dbReference type="SUPFAM" id="SSF53850">
    <property type="entry name" value="Periplasmic binding protein-like II"/>
    <property type="match status" value="1"/>
</dbReference>
<dbReference type="EMBL" id="JARAYU010000002">
    <property type="protein sequence ID" value="MDX3699972.1"/>
    <property type="molecule type" value="Genomic_DNA"/>
</dbReference>